<evidence type="ECO:0000313" key="3">
    <source>
        <dbReference type="Proteomes" id="UP001396334"/>
    </source>
</evidence>
<proteinExistence type="predicted"/>
<organism evidence="2 3">
    <name type="scientific">Hibiscus sabdariffa</name>
    <name type="common">roselle</name>
    <dbReference type="NCBI Taxonomy" id="183260"/>
    <lineage>
        <taxon>Eukaryota</taxon>
        <taxon>Viridiplantae</taxon>
        <taxon>Streptophyta</taxon>
        <taxon>Embryophyta</taxon>
        <taxon>Tracheophyta</taxon>
        <taxon>Spermatophyta</taxon>
        <taxon>Magnoliopsida</taxon>
        <taxon>eudicotyledons</taxon>
        <taxon>Gunneridae</taxon>
        <taxon>Pentapetalae</taxon>
        <taxon>rosids</taxon>
        <taxon>malvids</taxon>
        <taxon>Malvales</taxon>
        <taxon>Malvaceae</taxon>
        <taxon>Malvoideae</taxon>
        <taxon>Hibiscus</taxon>
    </lineage>
</organism>
<feature type="compositionally biased region" description="Basic and acidic residues" evidence="1">
    <location>
        <begin position="32"/>
        <end position="46"/>
    </location>
</feature>
<accession>A0ABR2SC44</accession>
<name>A0ABR2SC44_9ROSI</name>
<evidence type="ECO:0008006" key="4">
    <source>
        <dbReference type="Google" id="ProtNLM"/>
    </source>
</evidence>
<dbReference type="EMBL" id="JBBPBN010000015">
    <property type="protein sequence ID" value="KAK9022492.1"/>
    <property type="molecule type" value="Genomic_DNA"/>
</dbReference>
<reference evidence="2 3" key="1">
    <citation type="journal article" date="2024" name="G3 (Bethesda)">
        <title>Genome assembly of Hibiscus sabdariffa L. provides insights into metabolisms of medicinal natural products.</title>
        <authorList>
            <person name="Kim T."/>
        </authorList>
    </citation>
    <scope>NUCLEOTIDE SEQUENCE [LARGE SCALE GENOMIC DNA]</scope>
    <source>
        <strain evidence="2">TK-2024</strain>
        <tissue evidence="2">Old leaves</tissue>
    </source>
</reference>
<evidence type="ECO:0000256" key="1">
    <source>
        <dbReference type="SAM" id="MobiDB-lite"/>
    </source>
</evidence>
<protein>
    <recommendedName>
        <fullName evidence="4">Late embryogenesis abundant protein</fullName>
    </recommendedName>
</protein>
<dbReference type="Proteomes" id="UP001396334">
    <property type="component" value="Unassembled WGS sequence"/>
</dbReference>
<dbReference type="PANTHER" id="PTHR35109">
    <property type="entry name" value="GLUTAMATE RACEMASE"/>
    <property type="match status" value="1"/>
</dbReference>
<gene>
    <name evidence="2" type="ORF">V6N11_002751</name>
</gene>
<comment type="caution">
    <text evidence="2">The sequence shown here is derived from an EMBL/GenBank/DDBJ whole genome shotgun (WGS) entry which is preliminary data.</text>
</comment>
<keyword evidence="3" id="KW-1185">Reference proteome</keyword>
<feature type="region of interest" description="Disordered" evidence="1">
    <location>
        <begin position="29"/>
        <end position="52"/>
    </location>
</feature>
<dbReference type="PANTHER" id="PTHR35109:SF2">
    <property type="entry name" value="LATE EMBRYOGENESIS ABUNDANT PROTEIN"/>
    <property type="match status" value="1"/>
</dbReference>
<sequence>MAATRGAPSMNSLFFKPIIRKYCTKGSSSADTLREPMRMEAEEVKRKTTTGHDGSCCWVPHDRTGIYYPKGHEKVMADVPAHATKHSDISIHWFSYD</sequence>
<evidence type="ECO:0000313" key="2">
    <source>
        <dbReference type="EMBL" id="KAK9022492.1"/>
    </source>
</evidence>